<keyword evidence="2" id="KW-1185">Reference proteome</keyword>
<reference evidence="1 2" key="1">
    <citation type="journal article" date="2024" name="G3 (Bethesda)">
        <title>Genome assembly of Hibiscus sabdariffa L. provides insights into metabolisms of medicinal natural products.</title>
        <authorList>
            <person name="Kim T."/>
        </authorList>
    </citation>
    <scope>NUCLEOTIDE SEQUENCE [LARGE SCALE GENOMIC DNA]</scope>
    <source>
        <strain evidence="1">TK-2024</strain>
        <tissue evidence="1">Old leaves</tissue>
    </source>
</reference>
<gene>
    <name evidence="1" type="ORF">V6N11_022395</name>
</gene>
<comment type="caution">
    <text evidence="1">The sequence shown here is derived from an EMBL/GenBank/DDBJ whole genome shotgun (WGS) entry which is preliminary data.</text>
</comment>
<evidence type="ECO:0000313" key="2">
    <source>
        <dbReference type="Proteomes" id="UP001396334"/>
    </source>
</evidence>
<dbReference type="EMBL" id="JBBPBN010000005">
    <property type="protein sequence ID" value="KAK9037484.1"/>
    <property type="molecule type" value="Genomic_DNA"/>
</dbReference>
<accession>A0ABR2TJ71</accession>
<organism evidence="1 2">
    <name type="scientific">Hibiscus sabdariffa</name>
    <name type="common">roselle</name>
    <dbReference type="NCBI Taxonomy" id="183260"/>
    <lineage>
        <taxon>Eukaryota</taxon>
        <taxon>Viridiplantae</taxon>
        <taxon>Streptophyta</taxon>
        <taxon>Embryophyta</taxon>
        <taxon>Tracheophyta</taxon>
        <taxon>Spermatophyta</taxon>
        <taxon>Magnoliopsida</taxon>
        <taxon>eudicotyledons</taxon>
        <taxon>Gunneridae</taxon>
        <taxon>Pentapetalae</taxon>
        <taxon>rosids</taxon>
        <taxon>malvids</taxon>
        <taxon>Malvales</taxon>
        <taxon>Malvaceae</taxon>
        <taxon>Malvoideae</taxon>
        <taxon>Hibiscus</taxon>
    </lineage>
</organism>
<proteinExistence type="predicted"/>
<protein>
    <submittedName>
        <fullName evidence="1">Uncharacterized protein</fullName>
    </submittedName>
</protein>
<dbReference type="Proteomes" id="UP001396334">
    <property type="component" value="Unassembled WGS sequence"/>
</dbReference>
<name>A0ABR2TJ71_9ROSI</name>
<evidence type="ECO:0000313" key="1">
    <source>
        <dbReference type="EMBL" id="KAK9037484.1"/>
    </source>
</evidence>
<sequence length="134" mass="14950">MWAQHQTLFFLSPVGIWPWLGDVHSCVLGSKSNPLKYGLRVGPKLGSYAALIVCCYLPLLKRFTSVVTVLRKYFNAVKDVSSSSTFTLYHFLNGASLEVTRRDFENAGVMKQGTNPFGMKIDSIPTLNVFQVKS</sequence>